<dbReference type="GO" id="GO:0005543">
    <property type="term" value="F:phospholipid binding"/>
    <property type="evidence" value="ECO:0007669"/>
    <property type="project" value="TreeGrafter"/>
</dbReference>
<dbReference type="AlphaFoldDB" id="A0A0C3ASB3"/>
<evidence type="ECO:0000256" key="3">
    <source>
        <dbReference type="ARBA" id="ARBA00022448"/>
    </source>
</evidence>
<dbReference type="GO" id="GO:0016973">
    <property type="term" value="P:poly(A)+ mRNA export from nucleus"/>
    <property type="evidence" value="ECO:0007669"/>
    <property type="project" value="InterPro"/>
</dbReference>
<feature type="region of interest" description="Disordered" evidence="11">
    <location>
        <begin position="238"/>
        <end position="314"/>
    </location>
</feature>
<evidence type="ECO:0000256" key="5">
    <source>
        <dbReference type="ARBA" id="ARBA00022927"/>
    </source>
</evidence>
<dbReference type="InParanoid" id="A0A0C3ASB3"/>
<evidence type="ECO:0000256" key="7">
    <source>
        <dbReference type="ARBA" id="ARBA00023132"/>
    </source>
</evidence>
<organism evidence="12 13">
    <name type="scientific">Piloderma croceum (strain F 1598)</name>
    <dbReference type="NCBI Taxonomy" id="765440"/>
    <lineage>
        <taxon>Eukaryota</taxon>
        <taxon>Fungi</taxon>
        <taxon>Dikarya</taxon>
        <taxon>Basidiomycota</taxon>
        <taxon>Agaricomycotina</taxon>
        <taxon>Agaricomycetes</taxon>
        <taxon>Agaricomycetidae</taxon>
        <taxon>Atheliales</taxon>
        <taxon>Atheliaceae</taxon>
        <taxon>Piloderma</taxon>
    </lineage>
</organism>
<evidence type="ECO:0000256" key="8">
    <source>
        <dbReference type="ARBA" id="ARBA00023242"/>
    </source>
</evidence>
<dbReference type="InterPro" id="IPR038506">
    <property type="entry name" value="GLE1-like_sf"/>
</dbReference>
<feature type="compositionally biased region" description="Basic and acidic residues" evidence="11">
    <location>
        <begin position="238"/>
        <end position="311"/>
    </location>
</feature>
<evidence type="ECO:0000256" key="4">
    <source>
        <dbReference type="ARBA" id="ARBA00022816"/>
    </source>
</evidence>
<dbReference type="Gene3D" id="1.25.40.510">
    <property type="entry name" value="GLE1-like"/>
    <property type="match status" value="1"/>
</dbReference>
<protein>
    <recommendedName>
        <fullName evidence="9">mRNA export factor GLE1</fullName>
    </recommendedName>
    <alternativeName>
        <fullName evidence="10">Nucleoporin GLE1</fullName>
    </alternativeName>
</protein>
<feature type="region of interest" description="Disordered" evidence="11">
    <location>
        <begin position="1"/>
        <end position="89"/>
    </location>
</feature>
<sequence>MRFSVPRSTSPSPERIQFDGPSTSRRKSPNISSSLGLGRPRSQRRSQPRRTSTYGIHSDSESESDGSEKEPTITPVDLGDAAESQSEVDLTDAFKYVSISPTRNPLRPRPNPLEARQVEETVAAIRLHAKHHDPYEDWEKQTRRDAFRTARKIQSSTLHSLHTHQSTSQSRALTHQSTIFAAQHARISQALTIHKARLQREEAEMRRVWGARDQELWARVEGGIKWEEERVGNEMEVERRRVEEEEKKAREAEMKRRLEEERKRAEEEKARLEEERVAMEKGRLEEERRKEEELANARKEAERAEEQERKALGMSTADEDWRNARVTLKRLKSGPMRTVKSTKQFKSTWSSIRRQITPKIGQLTNDSSSINLISTQLYNLLMPSAASASSFNAPSQPHPDEIYISLLSSLAKAILLQAETEVTASKTAAVPLAMVAKNLLGTLPHFEDVLLAKMVQRVGGWGVPTSLPARDVDVDGSDSNQPFDEVSLRKAMGYRDVPAHVDEDNGKQIPGQRESQAEYITRVSGIMRVYFFILIGEGGVDRPMNAKVWQTGRYWGYFARMLGGCVGGGLESAVAAEILYVALDVGGHLPAQIWGRQWIKLLALLYDGVMSGKVGGDTTAEGKAARVRVQLDIERIMSVNLGTGTGTSTGMGMN</sequence>
<dbReference type="STRING" id="765440.A0A0C3ASB3"/>
<dbReference type="GO" id="GO:0031369">
    <property type="term" value="F:translation initiation factor binding"/>
    <property type="evidence" value="ECO:0007669"/>
    <property type="project" value="TreeGrafter"/>
</dbReference>
<evidence type="ECO:0000313" key="12">
    <source>
        <dbReference type="EMBL" id="KIM76818.1"/>
    </source>
</evidence>
<keyword evidence="13" id="KW-1185">Reference proteome</keyword>
<accession>A0A0C3ASB3</accession>
<dbReference type="HOGENOM" id="CLU_020872_1_0_1"/>
<dbReference type="GO" id="GO:0015031">
    <property type="term" value="P:protein transport"/>
    <property type="evidence" value="ECO:0007669"/>
    <property type="project" value="UniProtKB-KW"/>
</dbReference>
<keyword evidence="7" id="KW-0906">Nuclear pore complex</keyword>
<dbReference type="EMBL" id="KN833031">
    <property type="protein sequence ID" value="KIM76818.1"/>
    <property type="molecule type" value="Genomic_DNA"/>
</dbReference>
<feature type="region of interest" description="Disordered" evidence="11">
    <location>
        <begin position="155"/>
        <end position="174"/>
    </location>
</feature>
<reference evidence="13" key="2">
    <citation type="submission" date="2015-01" db="EMBL/GenBank/DDBJ databases">
        <title>Evolutionary Origins and Diversification of the Mycorrhizal Mutualists.</title>
        <authorList>
            <consortium name="DOE Joint Genome Institute"/>
            <consortium name="Mycorrhizal Genomics Consortium"/>
            <person name="Kohler A."/>
            <person name="Kuo A."/>
            <person name="Nagy L.G."/>
            <person name="Floudas D."/>
            <person name="Copeland A."/>
            <person name="Barry K.W."/>
            <person name="Cichocki N."/>
            <person name="Veneault-Fourrey C."/>
            <person name="LaButti K."/>
            <person name="Lindquist E.A."/>
            <person name="Lipzen A."/>
            <person name="Lundell T."/>
            <person name="Morin E."/>
            <person name="Murat C."/>
            <person name="Riley R."/>
            <person name="Ohm R."/>
            <person name="Sun H."/>
            <person name="Tunlid A."/>
            <person name="Henrissat B."/>
            <person name="Grigoriev I.V."/>
            <person name="Hibbett D.S."/>
            <person name="Martin F."/>
        </authorList>
    </citation>
    <scope>NUCLEOTIDE SEQUENCE [LARGE SCALE GENOMIC DNA]</scope>
    <source>
        <strain evidence="13">F 1598</strain>
    </source>
</reference>
<dbReference type="PANTHER" id="PTHR12960:SF0">
    <property type="entry name" value="MRNA EXPORT FACTOR GLE1"/>
    <property type="match status" value="1"/>
</dbReference>
<comment type="subcellular location">
    <subcellularLocation>
        <location evidence="1">Nucleus</location>
        <location evidence="1">Nuclear pore complex</location>
    </subcellularLocation>
</comment>
<dbReference type="Proteomes" id="UP000054166">
    <property type="component" value="Unassembled WGS sequence"/>
</dbReference>
<dbReference type="Pfam" id="PF07817">
    <property type="entry name" value="GLE1"/>
    <property type="match status" value="1"/>
</dbReference>
<keyword evidence="8" id="KW-0539">Nucleus</keyword>
<dbReference type="PANTHER" id="PTHR12960">
    <property type="entry name" value="GLE-1-RELATED"/>
    <property type="match status" value="1"/>
</dbReference>
<dbReference type="InterPro" id="IPR012476">
    <property type="entry name" value="GLE1"/>
</dbReference>
<keyword evidence="5" id="KW-0653">Protein transport</keyword>
<evidence type="ECO:0000256" key="10">
    <source>
        <dbReference type="ARBA" id="ARBA00029983"/>
    </source>
</evidence>
<proteinExistence type="inferred from homology"/>
<keyword evidence="3" id="KW-0813">Transport</keyword>
<dbReference type="GO" id="GO:0044614">
    <property type="term" value="C:nuclear pore cytoplasmic filaments"/>
    <property type="evidence" value="ECO:0007669"/>
    <property type="project" value="TreeGrafter"/>
</dbReference>
<feature type="compositionally biased region" description="Polar residues" evidence="11">
    <location>
        <begin position="1"/>
        <end position="12"/>
    </location>
</feature>
<evidence type="ECO:0000256" key="2">
    <source>
        <dbReference type="ARBA" id="ARBA00011056"/>
    </source>
</evidence>
<dbReference type="GO" id="GO:0000822">
    <property type="term" value="F:inositol hexakisphosphate binding"/>
    <property type="evidence" value="ECO:0007669"/>
    <property type="project" value="TreeGrafter"/>
</dbReference>
<comment type="similarity">
    <text evidence="2">Belongs to the GLE1 family.</text>
</comment>
<evidence type="ECO:0000256" key="1">
    <source>
        <dbReference type="ARBA" id="ARBA00004567"/>
    </source>
</evidence>
<evidence type="ECO:0000256" key="11">
    <source>
        <dbReference type="SAM" id="MobiDB-lite"/>
    </source>
</evidence>
<name>A0A0C3ASB3_PILCF</name>
<evidence type="ECO:0000256" key="9">
    <source>
        <dbReference type="ARBA" id="ARBA00026227"/>
    </source>
</evidence>
<feature type="compositionally biased region" description="Low complexity" evidence="11">
    <location>
        <begin position="155"/>
        <end position="170"/>
    </location>
</feature>
<reference evidence="12 13" key="1">
    <citation type="submission" date="2014-04" db="EMBL/GenBank/DDBJ databases">
        <authorList>
            <consortium name="DOE Joint Genome Institute"/>
            <person name="Kuo A."/>
            <person name="Tarkka M."/>
            <person name="Buscot F."/>
            <person name="Kohler A."/>
            <person name="Nagy L.G."/>
            <person name="Floudas D."/>
            <person name="Copeland A."/>
            <person name="Barry K.W."/>
            <person name="Cichocki N."/>
            <person name="Veneault-Fourrey C."/>
            <person name="LaButti K."/>
            <person name="Lindquist E.A."/>
            <person name="Lipzen A."/>
            <person name="Lundell T."/>
            <person name="Morin E."/>
            <person name="Murat C."/>
            <person name="Sun H."/>
            <person name="Tunlid A."/>
            <person name="Henrissat B."/>
            <person name="Grigoriev I.V."/>
            <person name="Hibbett D.S."/>
            <person name="Martin F."/>
            <person name="Nordberg H.P."/>
            <person name="Cantor M.N."/>
            <person name="Hua S.X."/>
        </authorList>
    </citation>
    <scope>NUCLEOTIDE SEQUENCE [LARGE SCALE GENOMIC DNA]</scope>
    <source>
        <strain evidence="12 13">F 1598</strain>
    </source>
</reference>
<evidence type="ECO:0000256" key="6">
    <source>
        <dbReference type="ARBA" id="ARBA00023010"/>
    </source>
</evidence>
<evidence type="ECO:0000313" key="13">
    <source>
        <dbReference type="Proteomes" id="UP000054166"/>
    </source>
</evidence>
<dbReference type="OrthoDB" id="420884at2759"/>
<keyword evidence="4" id="KW-0509">mRNA transport</keyword>
<dbReference type="GO" id="GO:0005737">
    <property type="term" value="C:cytoplasm"/>
    <property type="evidence" value="ECO:0007669"/>
    <property type="project" value="TreeGrafter"/>
</dbReference>
<keyword evidence="6" id="KW-0811">Translocation</keyword>
<gene>
    <name evidence="12" type="ORF">PILCRDRAFT_826026</name>
</gene>